<proteinExistence type="predicted"/>
<gene>
    <name evidence="1" type="ORF">PPROV_000089600</name>
</gene>
<dbReference type="PRINTS" id="PR00081">
    <property type="entry name" value="GDHRDH"/>
</dbReference>
<comment type="caution">
    <text evidence="1">The sequence shown here is derived from an EMBL/GenBank/DDBJ whole genome shotgun (WGS) entry which is preliminary data.</text>
</comment>
<keyword evidence="2" id="KW-1185">Reference proteome</keyword>
<protein>
    <submittedName>
        <fullName evidence="1">Uncharacterized protein</fullName>
    </submittedName>
</protein>
<dbReference type="PANTHER" id="PTHR42808">
    <property type="entry name" value="HYDROXYSTEROID DEHYDROGENASE-LIKE PROTEIN 2"/>
    <property type="match status" value="1"/>
</dbReference>
<reference evidence="1" key="1">
    <citation type="submission" date="2020-10" db="EMBL/GenBank/DDBJ databases">
        <title>Unveiling of a novel bifunctional photoreceptor, Dualchrome1, isolated from a cosmopolitan green alga.</title>
        <authorList>
            <person name="Suzuki S."/>
            <person name="Kawachi M."/>
        </authorList>
    </citation>
    <scope>NUCLEOTIDE SEQUENCE</scope>
    <source>
        <strain evidence="1">NIES 2893</strain>
    </source>
</reference>
<dbReference type="OrthoDB" id="417891at2759"/>
<evidence type="ECO:0000313" key="1">
    <source>
        <dbReference type="EMBL" id="GHP02140.1"/>
    </source>
</evidence>
<dbReference type="SUPFAM" id="SSF51735">
    <property type="entry name" value="NAD(P)-binding Rossmann-fold domains"/>
    <property type="match status" value="1"/>
</dbReference>
<dbReference type="PANTHER" id="PTHR42808:SF4">
    <property type="entry name" value="SHORT CHAIN DEHYDROGENASE"/>
    <property type="match status" value="1"/>
</dbReference>
<accession>A0A830H7Y9</accession>
<dbReference type="EMBL" id="BNJQ01000002">
    <property type="protein sequence ID" value="GHP02140.1"/>
    <property type="molecule type" value="Genomic_DNA"/>
</dbReference>
<organism evidence="1 2">
    <name type="scientific">Pycnococcus provasolii</name>
    <dbReference type="NCBI Taxonomy" id="41880"/>
    <lineage>
        <taxon>Eukaryota</taxon>
        <taxon>Viridiplantae</taxon>
        <taxon>Chlorophyta</taxon>
        <taxon>Pseudoscourfieldiophyceae</taxon>
        <taxon>Pseudoscourfieldiales</taxon>
        <taxon>Pycnococcaceae</taxon>
        <taxon>Pycnococcus</taxon>
    </lineage>
</organism>
<dbReference type="InterPro" id="IPR051935">
    <property type="entry name" value="HSDL2"/>
</dbReference>
<dbReference type="InterPro" id="IPR036291">
    <property type="entry name" value="NAD(P)-bd_dom_sf"/>
</dbReference>
<name>A0A830H7Y9_9CHLO</name>
<evidence type="ECO:0000313" key="2">
    <source>
        <dbReference type="Proteomes" id="UP000660262"/>
    </source>
</evidence>
<dbReference type="AlphaFoldDB" id="A0A830H7Y9"/>
<dbReference type="NCBIfam" id="NF006133">
    <property type="entry name" value="PRK08278.1"/>
    <property type="match status" value="1"/>
</dbReference>
<dbReference type="Pfam" id="PF00106">
    <property type="entry name" value="adh_short"/>
    <property type="match status" value="1"/>
</dbReference>
<sequence>MVRASPDLTGRVCVVTGASRGIGRCCALALSKRGASVVLIAKSAGAVVKGAEGLLSGTVDTVADEIRRAHGTPVLPLQCDLRSEQDIVEAVKKAVKAFGAIHILVNNASALWWQDIEDTPTKKFDLIHSINARGAFLMTRECLPHMKRAKYGRVVCMAPPIVSRHSAFSQKTAYYMSKMGMTMVALGVAAEGRGHNVTAHSLWPATIVESFASKNFQLGSSKSQWRKADILADCVVYLAGEPSDYTGNMLIDDEYLVGRCGYTQSDLARYRFDPTVEPPRLLALEASGHNPNWHSDDVTLRRGDVRKVREDQARSKL</sequence>
<dbReference type="Gene3D" id="3.40.50.720">
    <property type="entry name" value="NAD(P)-binding Rossmann-like Domain"/>
    <property type="match status" value="1"/>
</dbReference>
<dbReference type="Proteomes" id="UP000660262">
    <property type="component" value="Unassembled WGS sequence"/>
</dbReference>
<dbReference type="InterPro" id="IPR002347">
    <property type="entry name" value="SDR_fam"/>
</dbReference>